<proteinExistence type="predicted"/>
<name>A0AA88AFS9_FICCA</name>
<evidence type="ECO:0000313" key="2">
    <source>
        <dbReference type="Proteomes" id="UP001187192"/>
    </source>
</evidence>
<comment type="caution">
    <text evidence="1">The sequence shown here is derived from an EMBL/GenBank/DDBJ whole genome shotgun (WGS) entry which is preliminary data.</text>
</comment>
<gene>
    <name evidence="1" type="ORF">TIFTF001_012374</name>
</gene>
<accession>A0AA88AFS9</accession>
<dbReference type="AlphaFoldDB" id="A0AA88AFS9"/>
<sequence>MGPKACIEASSKTGGLKTSCRLGEGHEFIDSVSNLIRDDNIHRENGITRGSVLKKVGMEGQHSGMEIKFYL</sequence>
<protein>
    <submittedName>
        <fullName evidence="1">Uncharacterized protein</fullName>
    </submittedName>
</protein>
<dbReference type="EMBL" id="BTGU01000015">
    <property type="protein sequence ID" value="GMN43171.1"/>
    <property type="molecule type" value="Genomic_DNA"/>
</dbReference>
<reference evidence="1" key="1">
    <citation type="submission" date="2023-07" db="EMBL/GenBank/DDBJ databases">
        <title>draft genome sequence of fig (Ficus carica).</title>
        <authorList>
            <person name="Takahashi T."/>
            <person name="Nishimura K."/>
        </authorList>
    </citation>
    <scope>NUCLEOTIDE SEQUENCE</scope>
</reference>
<evidence type="ECO:0000313" key="1">
    <source>
        <dbReference type="EMBL" id="GMN43171.1"/>
    </source>
</evidence>
<keyword evidence="2" id="KW-1185">Reference proteome</keyword>
<organism evidence="1 2">
    <name type="scientific">Ficus carica</name>
    <name type="common">Common fig</name>
    <dbReference type="NCBI Taxonomy" id="3494"/>
    <lineage>
        <taxon>Eukaryota</taxon>
        <taxon>Viridiplantae</taxon>
        <taxon>Streptophyta</taxon>
        <taxon>Embryophyta</taxon>
        <taxon>Tracheophyta</taxon>
        <taxon>Spermatophyta</taxon>
        <taxon>Magnoliopsida</taxon>
        <taxon>eudicotyledons</taxon>
        <taxon>Gunneridae</taxon>
        <taxon>Pentapetalae</taxon>
        <taxon>rosids</taxon>
        <taxon>fabids</taxon>
        <taxon>Rosales</taxon>
        <taxon>Moraceae</taxon>
        <taxon>Ficeae</taxon>
        <taxon>Ficus</taxon>
    </lineage>
</organism>
<dbReference type="Proteomes" id="UP001187192">
    <property type="component" value="Unassembled WGS sequence"/>
</dbReference>